<reference evidence="2 3" key="1">
    <citation type="submission" date="2017-10" db="EMBL/GenBank/DDBJ databases">
        <title>Biodiversity and function of Thalassospira species in the particle-attached aromatic-hydrocarbon-degrading consortia from the surface seawater of the China South Sea.</title>
        <authorList>
            <person name="Dong C."/>
            <person name="Liu R."/>
            <person name="Shao Z."/>
        </authorList>
    </citation>
    <scope>NUCLEOTIDE SEQUENCE [LARGE SCALE GENOMIC DNA]</scope>
    <source>
        <strain evidence="2 3">CSC3H3</strain>
    </source>
</reference>
<proteinExistence type="predicted"/>
<dbReference type="InterPro" id="IPR029000">
    <property type="entry name" value="Cyclophilin-like_dom_sf"/>
</dbReference>
<evidence type="ECO:0000313" key="3">
    <source>
        <dbReference type="Proteomes" id="UP000233458"/>
    </source>
</evidence>
<protein>
    <recommendedName>
        <fullName evidence="1">Cyclophilin-like domain-containing protein</fullName>
    </recommendedName>
</protein>
<dbReference type="InterPro" id="IPR041183">
    <property type="entry name" value="Cyclophilin-like"/>
</dbReference>
<gene>
    <name evidence="2" type="ORF">CSC3H3_15005</name>
</gene>
<dbReference type="EMBL" id="CP024199">
    <property type="protein sequence ID" value="AUG53873.1"/>
    <property type="molecule type" value="Genomic_DNA"/>
</dbReference>
<sequence length="153" mass="16414">MRGLCSGSIRVQASMGATVMKVSLLFDDDIVQFALQDNPTARDLLALVPFDVHITDFGQREAIGFLQRPLAVSGPLTKDLSIGDLAYFPKGPYLSVFHNDQRPIIPTSGAIIVGRAICGLGNLAFYDGVSATMMSAVISPNQPSHHRPFAEAV</sequence>
<keyword evidence="3" id="KW-1185">Reference proteome</keyword>
<dbReference type="SUPFAM" id="SSF50891">
    <property type="entry name" value="Cyclophilin-like"/>
    <property type="match status" value="1"/>
</dbReference>
<accession>A0ABM6QBG9</accession>
<dbReference type="Proteomes" id="UP000233458">
    <property type="component" value="Chromosome"/>
</dbReference>
<evidence type="ECO:0000313" key="2">
    <source>
        <dbReference type="EMBL" id="AUG53873.1"/>
    </source>
</evidence>
<name>A0ABM6QBG9_9PROT</name>
<dbReference type="Pfam" id="PF18050">
    <property type="entry name" value="Cyclophil_like2"/>
    <property type="match status" value="1"/>
</dbReference>
<dbReference type="Gene3D" id="2.40.100.20">
    <property type="match status" value="1"/>
</dbReference>
<evidence type="ECO:0000259" key="1">
    <source>
        <dbReference type="Pfam" id="PF18050"/>
    </source>
</evidence>
<organism evidence="2 3">
    <name type="scientific">Thalassospira marina</name>
    <dbReference type="NCBI Taxonomy" id="2048283"/>
    <lineage>
        <taxon>Bacteria</taxon>
        <taxon>Pseudomonadati</taxon>
        <taxon>Pseudomonadota</taxon>
        <taxon>Alphaproteobacteria</taxon>
        <taxon>Rhodospirillales</taxon>
        <taxon>Thalassospiraceae</taxon>
        <taxon>Thalassospira</taxon>
    </lineage>
</organism>
<feature type="domain" description="Cyclophilin-like" evidence="1">
    <location>
        <begin position="26"/>
        <end position="116"/>
    </location>
</feature>